<dbReference type="RefSeq" id="WP_063113419.1">
    <property type="nucleotide sequence ID" value="NZ_AP024123.1"/>
</dbReference>
<accession>A0A8S7BJK1</accession>
<evidence type="ECO:0000313" key="1">
    <source>
        <dbReference type="EMBL" id="EFA9847437.1"/>
    </source>
</evidence>
<sequence>MSERIDVEVDSTLLLAAEDCEPAYFDQLHTFSSRNDKRVLSALVAHGPVLLKGGRGSGKSALMIAASRQLDPVVPNASAIGIYMSLRHAPLLKSTGEAYGKLLCSIIIERVKRLLGDRAFDFDPLPELGAVQFSLSKLAERLGKRIVLFFDDAAHLGREASLEEFFDIYRTLSSNSVSCKASIYPGVTRFGVRFDVYNDATVVDIFRSEEVSDFADTFLEVMNSRYPNDFNESSFSSSLQKKAVAAFLGQAVLGNMRSFVFACNALQLKSSERQSIGLPDLNDTLLELASNYYWPLLDEIRPKLGMYEPMVETAQVIAELLFSDVGQKANNPRDIIIHRDLDEKYSKPLQILEYAGFISKREASRALKSGGRGARYALNLCNLLEQSSGSRLTKYLFDKWSSNGRDEAIQFSRGSKLSEVTLPIALPEVELAIFSEDISALSKSNAYPYGLSSQKIQLLKDASYNVVGDLVDATDDQLRQIRGIGDATIFRIRNVLGQAIWM</sequence>
<gene>
    <name evidence="1" type="ORF">C1Q91_003885</name>
</gene>
<dbReference type="InterPro" id="IPR027417">
    <property type="entry name" value="P-loop_NTPase"/>
</dbReference>
<keyword evidence="1" id="KW-0547">Nucleotide-binding</keyword>
<dbReference type="GO" id="GO:0005524">
    <property type="term" value="F:ATP binding"/>
    <property type="evidence" value="ECO:0007669"/>
    <property type="project" value="UniProtKB-KW"/>
</dbReference>
<keyword evidence="1" id="KW-0067">ATP-binding</keyword>
<name>A0A8S7BJK1_ECOLX</name>
<dbReference type="SUPFAM" id="SSF47789">
    <property type="entry name" value="C-terminal domain of RNA polymerase alpha subunit"/>
    <property type="match status" value="1"/>
</dbReference>
<reference evidence="1 2" key="1">
    <citation type="submission" date="2018-08" db="EMBL/GenBank/DDBJ databases">
        <authorList>
            <consortium name="GenomeTrakr network: Whole genome sequencing for foodborne pathogen traceback"/>
        </authorList>
    </citation>
    <scope>NUCLEOTIDE SEQUENCE [LARGE SCALE GENOMIC DNA]</scope>
    <source>
        <strain evidence="1 2">AZ-TG102963</strain>
    </source>
</reference>
<proteinExistence type="predicted"/>
<comment type="caution">
    <text evidence="1">The sequence shown here is derived from an EMBL/GenBank/DDBJ whole genome shotgun (WGS) entry which is preliminary data.</text>
</comment>
<protein>
    <submittedName>
        <fullName evidence="1">ATP-binding protein</fullName>
    </submittedName>
</protein>
<dbReference type="Proteomes" id="UP000523388">
    <property type="component" value="Unassembled WGS sequence"/>
</dbReference>
<dbReference type="AlphaFoldDB" id="A0A8S7BJK1"/>
<organism evidence="1 2">
    <name type="scientific">Escherichia coli</name>
    <dbReference type="NCBI Taxonomy" id="562"/>
    <lineage>
        <taxon>Bacteria</taxon>
        <taxon>Pseudomonadati</taxon>
        <taxon>Pseudomonadota</taxon>
        <taxon>Gammaproteobacteria</taxon>
        <taxon>Enterobacterales</taxon>
        <taxon>Enterobacteriaceae</taxon>
        <taxon>Escherichia</taxon>
    </lineage>
</organism>
<evidence type="ECO:0000313" key="2">
    <source>
        <dbReference type="Proteomes" id="UP000523388"/>
    </source>
</evidence>
<dbReference type="SUPFAM" id="SSF52540">
    <property type="entry name" value="P-loop containing nucleoside triphosphate hydrolases"/>
    <property type="match status" value="1"/>
</dbReference>
<dbReference type="EMBL" id="AASCJS010000026">
    <property type="protein sequence ID" value="EFA9847437.1"/>
    <property type="molecule type" value="Genomic_DNA"/>
</dbReference>